<organism evidence="7 8">
    <name type="scientific">Zobellia barbeyronii</name>
    <dbReference type="NCBI Taxonomy" id="2748009"/>
    <lineage>
        <taxon>Bacteria</taxon>
        <taxon>Pseudomonadati</taxon>
        <taxon>Bacteroidota</taxon>
        <taxon>Flavobacteriia</taxon>
        <taxon>Flavobacteriales</taxon>
        <taxon>Flavobacteriaceae</taxon>
        <taxon>Zobellia</taxon>
    </lineage>
</organism>
<proteinExistence type="predicted"/>
<evidence type="ECO:0000313" key="7">
    <source>
        <dbReference type="EMBL" id="MBT2163243.1"/>
    </source>
</evidence>
<dbReference type="Pfam" id="PF13517">
    <property type="entry name" value="FG-GAP_3"/>
    <property type="match status" value="1"/>
</dbReference>
<accession>A0ABS5WJR5</accession>
<dbReference type="InterPro" id="IPR009056">
    <property type="entry name" value="Cyt_c-like_dom"/>
</dbReference>
<evidence type="ECO:0000256" key="2">
    <source>
        <dbReference type="ARBA" id="ARBA00022723"/>
    </source>
</evidence>
<reference evidence="7 8" key="1">
    <citation type="submission" date="2020-06" db="EMBL/GenBank/DDBJ databases">
        <authorList>
            <person name="Isaeva M.P."/>
            <person name="Chernysheva N.Y."/>
        </authorList>
    </citation>
    <scope>NUCLEOTIDE SEQUENCE [LARGE SCALE GENOMIC DNA]</scope>
    <source>
        <strain evidence="7 8">KMM 6746</strain>
    </source>
</reference>
<dbReference type="RefSeq" id="WP_214613205.1">
    <property type="nucleotide sequence ID" value="NZ_JACATN010000006.1"/>
</dbReference>
<protein>
    <submittedName>
        <fullName evidence="7">VCBS repeat-containing protein</fullName>
    </submittedName>
</protein>
<dbReference type="EMBL" id="JACATN010000006">
    <property type="protein sequence ID" value="MBT2163243.1"/>
    <property type="molecule type" value="Genomic_DNA"/>
</dbReference>
<keyword evidence="8" id="KW-1185">Reference proteome</keyword>
<keyword evidence="2 5" id="KW-0479">Metal-binding</keyword>
<dbReference type="PROSITE" id="PS51007">
    <property type="entry name" value="CYTC"/>
    <property type="match status" value="1"/>
</dbReference>
<evidence type="ECO:0000259" key="6">
    <source>
        <dbReference type="PROSITE" id="PS51007"/>
    </source>
</evidence>
<dbReference type="PANTHER" id="PTHR46580:SF4">
    <property type="entry name" value="ATP_GTP-BINDING PROTEIN"/>
    <property type="match status" value="1"/>
</dbReference>
<dbReference type="SUPFAM" id="SSF46626">
    <property type="entry name" value="Cytochrome c"/>
    <property type="match status" value="1"/>
</dbReference>
<evidence type="ECO:0000313" key="8">
    <source>
        <dbReference type="Proteomes" id="UP000740413"/>
    </source>
</evidence>
<keyword evidence="1 5" id="KW-0349">Heme</keyword>
<keyword evidence="3" id="KW-0732">Signal</keyword>
<sequence>MHLEQFEEVINNMKNSAVLIILVFLLISCAKNKEEKSAQLFKTQCASCHQLPNIQHLPKHLWANKVLPEMGARMGIKNSGFNPLNGFSFQEQGAILKSGIYSVKSKISDEDWQLLNEYIISNAPDSLIVEGAKIERTELNNFKLELIDIDSTEGSSIIFTEFDAEKGKLNVADSRGRIYEYDQKSKNLEKLLNGSGPISAYTEKDDVKFVTSIGSLSPSEIANGRIFSIKNKTVEPLPINFHRPVHTTVIDFNKDGVDEILVCEFGNLTGSLSLVVKSKNGSLEKKVLLNQPGTIRAVVQDMNQDGKEDIIVMSAQGNEGVFILYQTENLEFQTEQVIHFSPVYGSSWFEIVDYDNDGDQDIITVHGDNADKTQVLKPYHGLRIHLNDGSNNFKEEFFYPLHGATRSVSRDFDQDGDIDFGIISTFPDYKEHSEMSFVYLNNISQDKFEFEPQILKEDFSGRWFLIDSGDFDQDGDIDIALSCSTLNFTFLPAELAKVYKENPWDILLLENSLVE</sequence>
<gene>
    <name evidence="7" type="ORF">HW347_18370</name>
</gene>
<dbReference type="Proteomes" id="UP000740413">
    <property type="component" value="Unassembled WGS sequence"/>
</dbReference>
<dbReference type="InterPro" id="IPR013517">
    <property type="entry name" value="FG-GAP"/>
</dbReference>
<dbReference type="SUPFAM" id="SSF69318">
    <property type="entry name" value="Integrin alpha N-terminal domain"/>
    <property type="match status" value="1"/>
</dbReference>
<dbReference type="PANTHER" id="PTHR46580">
    <property type="entry name" value="SENSOR KINASE-RELATED"/>
    <property type="match status" value="1"/>
</dbReference>
<dbReference type="Gene3D" id="2.130.10.130">
    <property type="entry name" value="Integrin alpha, N-terminal"/>
    <property type="match status" value="1"/>
</dbReference>
<keyword evidence="4 5" id="KW-0408">Iron</keyword>
<reference evidence="8" key="2">
    <citation type="submission" date="2023-07" db="EMBL/GenBank/DDBJ databases">
        <title>Zobellia barbeyronii sp. nov., a new marine flavobacterium, isolated from green and red algae.</title>
        <authorList>
            <person name="Nedashkovskaya O.I."/>
            <person name="Otstavnykh N."/>
            <person name="Zhukova N."/>
            <person name="Guzev K."/>
            <person name="Chausova V."/>
            <person name="Tekutyeva L."/>
            <person name="Mikhailov V."/>
            <person name="Isaeva M."/>
        </authorList>
    </citation>
    <scope>NUCLEOTIDE SEQUENCE [LARGE SCALE GENOMIC DNA]</scope>
    <source>
        <strain evidence="8">KMM 6746</strain>
    </source>
</reference>
<feature type="domain" description="Cytochrome c" evidence="6">
    <location>
        <begin position="32"/>
        <end position="123"/>
    </location>
</feature>
<dbReference type="InterPro" id="IPR028994">
    <property type="entry name" value="Integrin_alpha_N"/>
</dbReference>
<name>A0ABS5WJR5_9FLAO</name>
<evidence type="ECO:0000256" key="3">
    <source>
        <dbReference type="ARBA" id="ARBA00022729"/>
    </source>
</evidence>
<dbReference type="InterPro" id="IPR036909">
    <property type="entry name" value="Cyt_c-like_dom_sf"/>
</dbReference>
<evidence type="ECO:0000256" key="5">
    <source>
        <dbReference type="PROSITE-ProRule" id="PRU00433"/>
    </source>
</evidence>
<comment type="caution">
    <text evidence="7">The sequence shown here is derived from an EMBL/GenBank/DDBJ whole genome shotgun (WGS) entry which is preliminary data.</text>
</comment>
<evidence type="ECO:0000256" key="1">
    <source>
        <dbReference type="ARBA" id="ARBA00022617"/>
    </source>
</evidence>
<evidence type="ECO:0000256" key="4">
    <source>
        <dbReference type="ARBA" id="ARBA00023004"/>
    </source>
</evidence>